<sequence>MRHMAVYIEVTSLMTTEPSDGRFLLSQICEGSNLAVHSPSLAQTQHLQPSVEEILVTYVSIFQS</sequence>
<name>A0A5B7DPS0_PORTR</name>
<organism evidence="1 2">
    <name type="scientific">Portunus trituberculatus</name>
    <name type="common">Swimming crab</name>
    <name type="synonym">Neptunus trituberculatus</name>
    <dbReference type="NCBI Taxonomy" id="210409"/>
    <lineage>
        <taxon>Eukaryota</taxon>
        <taxon>Metazoa</taxon>
        <taxon>Ecdysozoa</taxon>
        <taxon>Arthropoda</taxon>
        <taxon>Crustacea</taxon>
        <taxon>Multicrustacea</taxon>
        <taxon>Malacostraca</taxon>
        <taxon>Eumalacostraca</taxon>
        <taxon>Eucarida</taxon>
        <taxon>Decapoda</taxon>
        <taxon>Pleocyemata</taxon>
        <taxon>Brachyura</taxon>
        <taxon>Eubrachyura</taxon>
        <taxon>Portunoidea</taxon>
        <taxon>Portunidae</taxon>
        <taxon>Portuninae</taxon>
        <taxon>Portunus</taxon>
    </lineage>
</organism>
<keyword evidence="2" id="KW-1185">Reference proteome</keyword>
<dbReference type="AlphaFoldDB" id="A0A5B7DPS0"/>
<evidence type="ECO:0000313" key="1">
    <source>
        <dbReference type="EMBL" id="MPC23107.1"/>
    </source>
</evidence>
<dbReference type="Proteomes" id="UP000324222">
    <property type="component" value="Unassembled WGS sequence"/>
</dbReference>
<gene>
    <name evidence="1" type="ORF">E2C01_016144</name>
</gene>
<proteinExistence type="predicted"/>
<dbReference type="EMBL" id="VSRR010001167">
    <property type="protein sequence ID" value="MPC23107.1"/>
    <property type="molecule type" value="Genomic_DNA"/>
</dbReference>
<comment type="caution">
    <text evidence="1">The sequence shown here is derived from an EMBL/GenBank/DDBJ whole genome shotgun (WGS) entry which is preliminary data.</text>
</comment>
<accession>A0A5B7DPS0</accession>
<reference evidence="1 2" key="1">
    <citation type="submission" date="2019-05" db="EMBL/GenBank/DDBJ databases">
        <title>Another draft genome of Portunus trituberculatus and its Hox gene families provides insights of decapod evolution.</title>
        <authorList>
            <person name="Jeong J.-H."/>
            <person name="Song I."/>
            <person name="Kim S."/>
            <person name="Choi T."/>
            <person name="Kim D."/>
            <person name="Ryu S."/>
            <person name="Kim W."/>
        </authorList>
    </citation>
    <scope>NUCLEOTIDE SEQUENCE [LARGE SCALE GENOMIC DNA]</scope>
    <source>
        <tissue evidence="1">Muscle</tissue>
    </source>
</reference>
<protein>
    <submittedName>
        <fullName evidence="1">Uncharacterized protein</fullName>
    </submittedName>
</protein>
<evidence type="ECO:0000313" key="2">
    <source>
        <dbReference type="Proteomes" id="UP000324222"/>
    </source>
</evidence>